<dbReference type="EMBL" id="MFMC01000047">
    <property type="protein sequence ID" value="OGG76683.1"/>
    <property type="molecule type" value="Genomic_DNA"/>
</dbReference>
<dbReference type="Gene3D" id="2.40.440.10">
    <property type="entry name" value="L,D-transpeptidase catalytic domain-like"/>
    <property type="match status" value="1"/>
</dbReference>
<evidence type="ECO:0000256" key="4">
    <source>
        <dbReference type="ARBA" id="ARBA00022984"/>
    </source>
</evidence>
<evidence type="ECO:0000256" key="2">
    <source>
        <dbReference type="ARBA" id="ARBA00022679"/>
    </source>
</evidence>
<comment type="caution">
    <text evidence="8">The sequence shown here is derived from an EMBL/GenBank/DDBJ whole genome shotgun (WGS) entry which is preliminary data.</text>
</comment>
<comment type="pathway">
    <text evidence="1 6">Cell wall biogenesis; peptidoglycan biosynthesis.</text>
</comment>
<name>A0A1F6ESR9_9BACT</name>
<dbReference type="PANTHER" id="PTHR30582:SF2">
    <property type="entry name" value="L,D-TRANSPEPTIDASE YCIB-RELATED"/>
    <property type="match status" value="1"/>
</dbReference>
<evidence type="ECO:0000313" key="9">
    <source>
        <dbReference type="Proteomes" id="UP000177215"/>
    </source>
</evidence>
<feature type="active site" description="Nucleophile" evidence="6">
    <location>
        <position position="261"/>
    </location>
</feature>
<dbReference type="GO" id="GO:0016740">
    <property type="term" value="F:transferase activity"/>
    <property type="evidence" value="ECO:0007669"/>
    <property type="project" value="UniProtKB-KW"/>
</dbReference>
<dbReference type="InterPro" id="IPR005490">
    <property type="entry name" value="LD_TPept_cat_dom"/>
</dbReference>
<dbReference type="GO" id="GO:0005576">
    <property type="term" value="C:extracellular region"/>
    <property type="evidence" value="ECO:0007669"/>
    <property type="project" value="TreeGrafter"/>
</dbReference>
<evidence type="ECO:0000313" key="8">
    <source>
        <dbReference type="EMBL" id="OGG76683.1"/>
    </source>
</evidence>
<keyword evidence="4 6" id="KW-0573">Peptidoglycan synthesis</keyword>
<accession>A0A1F6ESR9</accession>
<dbReference type="Pfam" id="PF03734">
    <property type="entry name" value="YkuD"/>
    <property type="match status" value="1"/>
</dbReference>
<evidence type="ECO:0000256" key="5">
    <source>
        <dbReference type="ARBA" id="ARBA00023316"/>
    </source>
</evidence>
<dbReference type="InterPro" id="IPR050979">
    <property type="entry name" value="LD-transpeptidase"/>
</dbReference>
<dbReference type="GO" id="GO:0018104">
    <property type="term" value="P:peptidoglycan-protein cross-linking"/>
    <property type="evidence" value="ECO:0007669"/>
    <property type="project" value="TreeGrafter"/>
</dbReference>
<proteinExistence type="predicted"/>
<dbReference type="InterPro" id="IPR038063">
    <property type="entry name" value="Transpep_catalytic_dom"/>
</dbReference>
<reference evidence="8 9" key="1">
    <citation type="journal article" date="2016" name="Nat. Commun.">
        <title>Thousands of microbial genomes shed light on interconnected biogeochemical processes in an aquifer system.</title>
        <authorList>
            <person name="Anantharaman K."/>
            <person name="Brown C.T."/>
            <person name="Hug L.A."/>
            <person name="Sharon I."/>
            <person name="Castelle C.J."/>
            <person name="Probst A.J."/>
            <person name="Thomas B.C."/>
            <person name="Singh A."/>
            <person name="Wilkins M.J."/>
            <person name="Karaoz U."/>
            <person name="Brodie E.L."/>
            <person name="Williams K.H."/>
            <person name="Hubbard S.S."/>
            <person name="Banfield J.F."/>
        </authorList>
    </citation>
    <scope>NUCLEOTIDE SEQUENCE [LARGE SCALE GENOMIC DNA]</scope>
</reference>
<dbReference type="STRING" id="1798515.A3B35_00370"/>
<evidence type="ECO:0000256" key="6">
    <source>
        <dbReference type="PROSITE-ProRule" id="PRU01373"/>
    </source>
</evidence>
<dbReference type="CDD" id="cd16913">
    <property type="entry name" value="YkuD_like"/>
    <property type="match status" value="1"/>
</dbReference>
<feature type="active site" description="Proton donor/acceptor" evidence="6">
    <location>
        <position position="245"/>
    </location>
</feature>
<dbReference type="AlphaFoldDB" id="A0A1F6ESR9"/>
<organism evidence="8 9">
    <name type="scientific">Candidatus Kaiserbacteria bacterium RIFCSPLOWO2_01_FULL_54_24</name>
    <dbReference type="NCBI Taxonomy" id="1798515"/>
    <lineage>
        <taxon>Bacteria</taxon>
        <taxon>Candidatus Kaiseribacteriota</taxon>
    </lineage>
</organism>
<feature type="domain" description="L,D-TPase catalytic" evidence="7">
    <location>
        <begin position="164"/>
        <end position="285"/>
    </location>
</feature>
<dbReference type="GO" id="GO:0071972">
    <property type="term" value="F:peptidoglycan L,D-transpeptidase activity"/>
    <property type="evidence" value="ECO:0007669"/>
    <property type="project" value="TreeGrafter"/>
</dbReference>
<dbReference type="PROSITE" id="PS52029">
    <property type="entry name" value="LD_TPASE"/>
    <property type="match status" value="1"/>
</dbReference>
<keyword evidence="5 6" id="KW-0961">Cell wall biogenesis/degradation</keyword>
<dbReference type="SUPFAM" id="SSF141523">
    <property type="entry name" value="L,D-transpeptidase catalytic domain-like"/>
    <property type="match status" value="1"/>
</dbReference>
<dbReference type="PANTHER" id="PTHR30582">
    <property type="entry name" value="L,D-TRANSPEPTIDASE"/>
    <property type="match status" value="1"/>
</dbReference>
<dbReference type="GO" id="GO:0071555">
    <property type="term" value="P:cell wall organization"/>
    <property type="evidence" value="ECO:0007669"/>
    <property type="project" value="UniProtKB-UniRule"/>
</dbReference>
<keyword evidence="2" id="KW-0808">Transferase</keyword>
<protein>
    <recommendedName>
        <fullName evidence="7">L,D-TPase catalytic domain-containing protein</fullName>
    </recommendedName>
</protein>
<dbReference type="Proteomes" id="UP000177215">
    <property type="component" value="Unassembled WGS sequence"/>
</dbReference>
<dbReference type="GO" id="GO:0008360">
    <property type="term" value="P:regulation of cell shape"/>
    <property type="evidence" value="ECO:0007669"/>
    <property type="project" value="UniProtKB-UniRule"/>
</dbReference>
<keyword evidence="3 6" id="KW-0133">Cell shape</keyword>
<dbReference type="UniPathway" id="UPA00219"/>
<evidence type="ECO:0000259" key="7">
    <source>
        <dbReference type="PROSITE" id="PS52029"/>
    </source>
</evidence>
<evidence type="ECO:0000256" key="3">
    <source>
        <dbReference type="ARBA" id="ARBA00022960"/>
    </source>
</evidence>
<gene>
    <name evidence="8" type="ORF">A3B35_00370</name>
</gene>
<sequence length="286" mass="32005">MNVRKFRFSHFSAATILSTGIVSALWAMLAMPPSSLPASGGGIAAAEELEVLPTTPSPSASDLYDYIEVIGGCGPYYEGGECVRTYSGAGEEYGKVDRLRKGVILKVEPVLVGLRKWYRIVFDEPVRYPERLARVQYVPSENVRRFYGDGIRELDPRETASTTKKIIVDRSAQKLYAYDSDELFMEATISTGLQLTPTPRGNFTVYKKTPTRYMQGPLPGVSDQYYDLPGVPWNLYFTKEGGVIHGAYWHDKFGRTWSHGCVNVPLPEAQKLYEWADVGTHVLVRD</sequence>
<evidence type="ECO:0000256" key="1">
    <source>
        <dbReference type="ARBA" id="ARBA00004752"/>
    </source>
</evidence>